<dbReference type="InterPro" id="IPR041577">
    <property type="entry name" value="RT_RNaseH_2"/>
</dbReference>
<evidence type="ECO:0000256" key="1">
    <source>
        <dbReference type="ARBA" id="ARBA00022679"/>
    </source>
</evidence>
<dbReference type="Gene3D" id="3.10.10.10">
    <property type="entry name" value="HIV Type 1 Reverse Transcriptase, subunit A, domain 1"/>
    <property type="match status" value="1"/>
</dbReference>
<dbReference type="Gene3D" id="3.30.70.270">
    <property type="match status" value="2"/>
</dbReference>
<dbReference type="InterPro" id="IPR005162">
    <property type="entry name" value="Retrotrans_gag_dom"/>
</dbReference>
<dbReference type="FunFam" id="3.30.70.270:FF:000020">
    <property type="entry name" value="Transposon Tf2-6 polyprotein-like Protein"/>
    <property type="match status" value="1"/>
</dbReference>
<dbReference type="EnsemblPlants" id="evm.model.04.1354">
    <property type="protein sequence ID" value="cds.evm.model.04.1354"/>
    <property type="gene ID" value="evm.TU.04.1354"/>
</dbReference>
<keyword evidence="2" id="KW-0548">Nucleotidyltransferase</keyword>
<feature type="compositionally biased region" description="Basic and acidic residues" evidence="6">
    <location>
        <begin position="77"/>
        <end position="97"/>
    </location>
</feature>
<feature type="region of interest" description="Disordered" evidence="6">
    <location>
        <begin position="77"/>
        <end position="111"/>
    </location>
</feature>
<dbReference type="Pfam" id="PF08284">
    <property type="entry name" value="RVP_2"/>
    <property type="match status" value="1"/>
</dbReference>
<name>A0A803PCQ5_CANSA</name>
<dbReference type="SUPFAM" id="SSF56672">
    <property type="entry name" value="DNA/RNA polymerases"/>
    <property type="match status" value="1"/>
</dbReference>
<dbReference type="InterPro" id="IPR043128">
    <property type="entry name" value="Rev_trsase/Diguanyl_cyclase"/>
</dbReference>
<dbReference type="Pfam" id="PF17919">
    <property type="entry name" value="RT_RNaseH_2"/>
    <property type="match status" value="1"/>
</dbReference>
<evidence type="ECO:0000256" key="6">
    <source>
        <dbReference type="SAM" id="MobiDB-lite"/>
    </source>
</evidence>
<feature type="domain" description="Retrotransposon gag" evidence="7">
    <location>
        <begin position="153"/>
        <end position="239"/>
    </location>
</feature>
<evidence type="ECO:0000256" key="4">
    <source>
        <dbReference type="ARBA" id="ARBA00022759"/>
    </source>
</evidence>
<keyword evidence="4" id="KW-0255">Endonuclease</keyword>
<evidence type="ECO:0000256" key="2">
    <source>
        <dbReference type="ARBA" id="ARBA00022695"/>
    </source>
</evidence>
<reference evidence="9" key="1">
    <citation type="submission" date="2018-11" db="EMBL/GenBank/DDBJ databases">
        <authorList>
            <person name="Grassa J C."/>
        </authorList>
    </citation>
    <scope>NUCLEOTIDE SEQUENCE [LARGE SCALE GENOMIC DNA]</scope>
</reference>
<dbReference type="Gene3D" id="2.40.70.10">
    <property type="entry name" value="Acid Proteases"/>
    <property type="match status" value="1"/>
</dbReference>
<evidence type="ECO:0000256" key="5">
    <source>
        <dbReference type="ARBA" id="ARBA00023268"/>
    </source>
</evidence>
<dbReference type="GO" id="GO:0016779">
    <property type="term" value="F:nucleotidyltransferase activity"/>
    <property type="evidence" value="ECO:0007669"/>
    <property type="project" value="UniProtKB-KW"/>
</dbReference>
<evidence type="ECO:0000313" key="10">
    <source>
        <dbReference type="Proteomes" id="UP000596661"/>
    </source>
</evidence>
<dbReference type="GO" id="GO:0004519">
    <property type="term" value="F:endonuclease activity"/>
    <property type="evidence" value="ECO:0007669"/>
    <property type="project" value="UniProtKB-KW"/>
</dbReference>
<evidence type="ECO:0000256" key="3">
    <source>
        <dbReference type="ARBA" id="ARBA00022722"/>
    </source>
</evidence>
<accession>A0A803PCQ5</accession>
<protein>
    <recommendedName>
        <fullName evidence="11">Ty3/gypsy retrotransposon protein</fullName>
    </recommendedName>
</protein>
<feature type="domain" description="Reverse transcriptase/retrotransposon-derived protein RNase H-like" evidence="8">
    <location>
        <begin position="736"/>
        <end position="793"/>
    </location>
</feature>
<dbReference type="EMBL" id="UZAU01000387">
    <property type="status" value="NOT_ANNOTATED_CDS"/>
    <property type="molecule type" value="Genomic_DNA"/>
</dbReference>
<dbReference type="InterPro" id="IPR021109">
    <property type="entry name" value="Peptidase_aspartic_dom_sf"/>
</dbReference>
<dbReference type="Proteomes" id="UP000596661">
    <property type="component" value="Chromosome 4"/>
</dbReference>
<evidence type="ECO:0000313" key="9">
    <source>
        <dbReference type="EnsemblPlants" id="cds.evm.model.04.1354"/>
    </source>
</evidence>
<evidence type="ECO:0000259" key="8">
    <source>
        <dbReference type="Pfam" id="PF17919"/>
    </source>
</evidence>
<evidence type="ECO:0000259" key="7">
    <source>
        <dbReference type="Pfam" id="PF03732"/>
    </source>
</evidence>
<evidence type="ECO:0008006" key="11">
    <source>
        <dbReference type="Google" id="ProtNLM"/>
    </source>
</evidence>
<reference evidence="9" key="2">
    <citation type="submission" date="2021-03" db="UniProtKB">
        <authorList>
            <consortium name="EnsemblPlants"/>
        </authorList>
    </citation>
    <scope>IDENTIFICATION</scope>
</reference>
<keyword evidence="1" id="KW-0808">Transferase</keyword>
<dbReference type="Pfam" id="PF03732">
    <property type="entry name" value="Retrotrans_gag"/>
    <property type="match status" value="1"/>
</dbReference>
<dbReference type="AlphaFoldDB" id="A0A803PCQ5"/>
<feature type="compositionally biased region" description="Acidic residues" evidence="6">
    <location>
        <begin position="349"/>
        <end position="367"/>
    </location>
</feature>
<feature type="region of interest" description="Disordered" evidence="6">
    <location>
        <begin position="349"/>
        <end position="369"/>
    </location>
</feature>
<dbReference type="InterPro" id="IPR050951">
    <property type="entry name" value="Retrovirus_Pol_polyprotein"/>
</dbReference>
<sequence>MPKKPVEKSDATMVSEEDLEALKSEVSGLKDSLHDSLKGLALQIQQQLQESLQETIQQQFKALLEVQERSRTVQEIRKEGLATAESKEENERERSANRLELPNSTSLHESRRTAMGTPLMSEFRLQQDGWILQAERFFTCPGYDDEEKVEATFISFSGDALLWYQYESNKRTIHSWEEMKQLLLRHFCDSHEVTLYDQFLTIRQEGTVSEYKKQFIKLLAPLKTVDPVVHLSTFMNGLLPSLKAELRIHRPRNVEEAMEIVQDIEDKNKLTRQRYPNSSRLNSPDIMTRAERIISRTSLANSTTEIRKLTDAEIQLKRQKRLCFRCDDKWSPGHLCKKKELQVIMIPEGIEDDESTQDSEKEEEETVGLDSTEVQKKVQVSFQSVAGLSTNSTMKLKGNLGTKEVVILIDSRATHNFISKALVSKLNIPISETKAYKVTLGNGDAMNCEGICKNLNLHFQGVDVWDNFLPLPLGSADIILGLQWLATLGMTNVDWKLQTMEFQIGKQRTLQAEHQGIILEFNFTGHDTNGLSQTVPEYLAQILANFADVFEMPRGLPPIRSHEHAIVLQPGTTPISVRLYRYTYSKKDEMENLMSDMLTVGIIQPSSSPFSSPVLLVRKKDGSWRFCVDYRALNRVTIPDKFPIPVIDELLDELHGARIFSKFHLKSEYLGHIISQQGVAADPQKVSAMLEWPTPKTIKGLRGFLGLTGYYRKFVANYARIAQTLTDQLKKDQFQWGVEAEQAFQQLQQAMTKVPVLALPDFTQPFVIETDASGHGLGVILLQNQRPIAYFSQ</sequence>
<keyword evidence="10" id="KW-1185">Reference proteome</keyword>
<dbReference type="SUPFAM" id="SSF50630">
    <property type="entry name" value="Acid proteases"/>
    <property type="match status" value="1"/>
</dbReference>
<dbReference type="CDD" id="cd00303">
    <property type="entry name" value="retropepsin_like"/>
    <property type="match status" value="1"/>
</dbReference>
<dbReference type="OMA" id="IRSHEHA"/>
<proteinExistence type="predicted"/>
<keyword evidence="3" id="KW-0540">Nuclease</keyword>
<keyword evidence="4" id="KW-0378">Hydrolase</keyword>
<dbReference type="InterPro" id="IPR043502">
    <property type="entry name" value="DNA/RNA_pol_sf"/>
</dbReference>
<dbReference type="PANTHER" id="PTHR37984:SF5">
    <property type="entry name" value="PROTEIN NYNRIN-LIKE"/>
    <property type="match status" value="1"/>
</dbReference>
<keyword evidence="5" id="KW-0511">Multifunctional enzyme</keyword>
<dbReference type="Gramene" id="evm.model.04.1354">
    <property type="protein sequence ID" value="cds.evm.model.04.1354"/>
    <property type="gene ID" value="evm.TU.04.1354"/>
</dbReference>
<dbReference type="PANTHER" id="PTHR37984">
    <property type="entry name" value="PROTEIN CBG26694"/>
    <property type="match status" value="1"/>
</dbReference>
<organism evidence="9 10">
    <name type="scientific">Cannabis sativa</name>
    <name type="common">Hemp</name>
    <name type="synonym">Marijuana</name>
    <dbReference type="NCBI Taxonomy" id="3483"/>
    <lineage>
        <taxon>Eukaryota</taxon>
        <taxon>Viridiplantae</taxon>
        <taxon>Streptophyta</taxon>
        <taxon>Embryophyta</taxon>
        <taxon>Tracheophyta</taxon>
        <taxon>Spermatophyta</taxon>
        <taxon>Magnoliopsida</taxon>
        <taxon>eudicotyledons</taxon>
        <taxon>Gunneridae</taxon>
        <taxon>Pentapetalae</taxon>
        <taxon>rosids</taxon>
        <taxon>fabids</taxon>
        <taxon>Rosales</taxon>
        <taxon>Cannabaceae</taxon>
        <taxon>Cannabis</taxon>
    </lineage>
</organism>